<evidence type="ECO:0000256" key="7">
    <source>
        <dbReference type="SAM" id="Coils"/>
    </source>
</evidence>
<feature type="coiled-coil region" evidence="7">
    <location>
        <begin position="125"/>
        <end position="152"/>
    </location>
</feature>
<evidence type="ECO:0000256" key="2">
    <source>
        <dbReference type="ARBA" id="ARBA00022692"/>
    </source>
</evidence>
<dbReference type="Pfam" id="PF00169">
    <property type="entry name" value="PH"/>
    <property type="match status" value="1"/>
</dbReference>
<dbReference type="Pfam" id="PF16016">
    <property type="entry name" value="VASt"/>
    <property type="match status" value="1"/>
</dbReference>
<dbReference type="Proteomes" id="UP000053815">
    <property type="component" value="Unassembled WGS sequence"/>
</dbReference>
<dbReference type="GO" id="GO:0005737">
    <property type="term" value="C:cytoplasm"/>
    <property type="evidence" value="ECO:0007669"/>
    <property type="project" value="InterPro"/>
</dbReference>
<evidence type="ECO:0000259" key="9">
    <source>
        <dbReference type="PROSITE" id="PS50003"/>
    </source>
</evidence>
<evidence type="ECO:0000256" key="6">
    <source>
        <dbReference type="ARBA" id="ARBA00023136"/>
    </source>
</evidence>
<name>A0A0C9MHN6_9FUNG</name>
<dbReference type="InterPro" id="IPR004148">
    <property type="entry name" value="BAR_dom"/>
</dbReference>
<comment type="subcellular location">
    <subcellularLocation>
        <location evidence="1">Membrane</location>
    </subcellularLocation>
</comment>
<gene>
    <name evidence="11" type="ORF">MAM1_0008c00921</name>
</gene>
<evidence type="ECO:0000256" key="4">
    <source>
        <dbReference type="ARBA" id="ARBA00022833"/>
    </source>
</evidence>
<accession>A0A0C9MHN6</accession>
<dbReference type="PANTHER" id="PTHR23180">
    <property type="entry name" value="CENTAURIN/ARF"/>
    <property type="match status" value="1"/>
</dbReference>
<evidence type="ECO:0000259" key="10">
    <source>
        <dbReference type="PROSITE" id="PS51778"/>
    </source>
</evidence>
<dbReference type="GO" id="GO:0005096">
    <property type="term" value="F:GTPase activator activity"/>
    <property type="evidence" value="ECO:0007669"/>
    <property type="project" value="InterPro"/>
</dbReference>
<feature type="compositionally biased region" description="Basic and acidic residues" evidence="8">
    <location>
        <begin position="886"/>
        <end position="895"/>
    </location>
</feature>
<feature type="domain" description="VASt" evidence="10">
    <location>
        <begin position="917"/>
        <end position="1107"/>
    </location>
</feature>
<dbReference type="GO" id="GO:0046872">
    <property type="term" value="F:metal ion binding"/>
    <property type="evidence" value="ECO:0007669"/>
    <property type="project" value="UniProtKB-KW"/>
</dbReference>
<keyword evidence="3" id="KW-0479">Metal-binding</keyword>
<keyword evidence="7" id="KW-0175">Coiled coil</keyword>
<protein>
    <submittedName>
        <fullName evidence="11">Transcription factor</fullName>
    </submittedName>
</protein>
<evidence type="ECO:0000256" key="1">
    <source>
        <dbReference type="ARBA" id="ARBA00004370"/>
    </source>
</evidence>
<proteinExistence type="predicted"/>
<feature type="compositionally biased region" description="Polar residues" evidence="8">
    <location>
        <begin position="1145"/>
        <end position="1154"/>
    </location>
</feature>
<dbReference type="InterPro" id="IPR027267">
    <property type="entry name" value="AH/BAR_dom_sf"/>
</dbReference>
<dbReference type="EMBL" id="DF836297">
    <property type="protein sequence ID" value="GAN01488.1"/>
    <property type="molecule type" value="Genomic_DNA"/>
</dbReference>
<keyword evidence="2" id="KW-0812">Transmembrane</keyword>
<dbReference type="PANTHER" id="PTHR23180:SF160">
    <property type="entry name" value="ADP-RIBOSYLATION FACTOR GTPASE-ACTIVATING PROTEIN EFFECTOR PROTEIN 1"/>
    <property type="match status" value="1"/>
</dbReference>
<feature type="compositionally biased region" description="Basic and acidic residues" evidence="8">
    <location>
        <begin position="1222"/>
        <end position="1237"/>
    </location>
</feature>
<feature type="region of interest" description="Disordered" evidence="8">
    <location>
        <begin position="1184"/>
        <end position="1253"/>
    </location>
</feature>
<feature type="compositionally biased region" description="Low complexity" evidence="8">
    <location>
        <begin position="1191"/>
        <end position="1201"/>
    </location>
</feature>
<dbReference type="SMART" id="SM00233">
    <property type="entry name" value="PH"/>
    <property type="match status" value="1"/>
</dbReference>
<dbReference type="PROSITE" id="PS51778">
    <property type="entry name" value="VAST"/>
    <property type="match status" value="1"/>
</dbReference>
<dbReference type="STRING" id="91626.A0A0C9MHN6"/>
<evidence type="ECO:0000313" key="12">
    <source>
        <dbReference type="Proteomes" id="UP000053815"/>
    </source>
</evidence>
<reference evidence="11" key="1">
    <citation type="submission" date="2014-09" db="EMBL/GenBank/DDBJ databases">
        <title>Draft genome sequence of an oleaginous Mucoromycotina fungus Mucor ambiguus NBRC6742.</title>
        <authorList>
            <person name="Takeda I."/>
            <person name="Yamane N."/>
            <person name="Morita T."/>
            <person name="Tamano K."/>
            <person name="Machida M."/>
            <person name="Baker S."/>
            <person name="Koike H."/>
        </authorList>
    </citation>
    <scope>NUCLEOTIDE SEQUENCE</scope>
    <source>
        <strain evidence="11">NBRC 6742</strain>
    </source>
</reference>
<dbReference type="InterPro" id="IPR045258">
    <property type="entry name" value="ACAP1/2/3-like"/>
</dbReference>
<sequence>MMEEPSFQPIITLYDAVTDSPVFRSSVYRYDQQLEHLEHWLDSLSRHLKLYAEKLNKFNADTLTLCQKAVPDGLDETLIDPNFTGVIIKGFADALQTSLSFKTNLIHNLEEILVSPLQQFVKTHLRDFKNFRKQHEKAMEKYESQLAKYSGLSKSKEPSSVREEAFRLHEARKEYVKMSGQHVLRILNFRSLLEHCLVERFTAATVAHKDFYKDIQVWANLDAALSYWKQWLMDDKVTCSFQLHRQQIARRKLEDEFIRLTAPERDIGKYVTPLQTEKSDGSMMNSKWGYLFVRVSRHSWSRKWFFIHDGYFGVCQVNSSGKHKSTISIEAKIRLANCQVHAAADTDRRFCFEVVQPKQQASFVLQAETEEIKQEWLRVFDKNMQLFDGEKAPSSPMSLTKSPALIRSKSTATTALSSPTATTNSDILRSNTSSPKIKHTDSSSSFSNISIISNNHQKYPLISDSSLTLYRNSSEEGASIVMVSTTPDTEASLTNSSSLTPLLVWEASRGTSSPSTTSIDTAASAKHLPAGTWGIPWSLVPTMMNLTQDFSVLDPNATKASAPAAPLPQIIWPAKPASVHIPDVDIEGYPEKMTSQNRELRRLFGGVKAEEVVLDVFVCCLRKQLAVAQQDTTEIETAKSTTSLLGADMYDKELEHHLAQTGLKPPSDFGYAYTGRGFITQTTFWFYSCVLLTCINSVAVRLKDIDQVTIVKDTSLAHLVNETALAMNSDLVISITLLPNSRSDIKEPLILGTLMEDIEITAEKLRFAVSNAKKEEAMQSRDAFNKMLDISKNSATHKSVVVDLPLSFNSALSHIACNTAERNTGTIVSAVPKSSIVAVGRPHAATVGPEARVSPASILKPASRQRGESEPLKPVLTTTAIKSPPKKTEPPKPDPDMPPSNIECPDTAVECHCDDHLERKDAQITLPISAKRCYDLLFSNEQTAAPTDGGVWAEKTAAIEGHDLSVSKWGMVDGKMQRVLKYWMPVSNPIVRMKEAEVVETQVLIQKKDYIRYTVQISTKTAALPYADAFIPSVRYCITWISKSECQLTCYLGVRWVKSVLVRAIVTRAALKGMADSVGLFIPILQAAAENIKESVDETRKQVMEHNKSLLKNDTVASQVASGMDSVSEEEGQSPATNHEDMLESASSANEVSTQQRIESSFVAPGSIVQPVAVSTSLTTTNAGKTFERATPSPSVSSTTTALEKESDISLDIPSKHQQRTKRMEQLPRQNARREVVKSVTPQSSKQQAEPATEKHWLSTIADHVPINLKTVAMFILMCFTVYMSTIWVRSGHSVAGKADEFLHPNITSKETTLNYTEQRPVYLQKSTSRSVYLRDLDEGFLKNTIQPPYANSISFKAFLQSKISDVEAKEQHVAEYAINSRHWYDVEHYRLAVDLDISRDRIAVLRHDMLTIFQVLNKLDTQLVENEYTNWLLDTRLKCKYYPSLPEQDPRAEKAVGLCRDVKGQLDKLF</sequence>
<dbReference type="Gene3D" id="2.30.29.30">
    <property type="entry name" value="Pleckstrin-homology domain (PH domain)/Phosphotyrosine-binding domain (PTB)"/>
    <property type="match status" value="1"/>
</dbReference>
<organism evidence="11">
    <name type="scientific">Mucor ambiguus</name>
    <dbReference type="NCBI Taxonomy" id="91626"/>
    <lineage>
        <taxon>Eukaryota</taxon>
        <taxon>Fungi</taxon>
        <taxon>Fungi incertae sedis</taxon>
        <taxon>Mucoromycota</taxon>
        <taxon>Mucoromycotina</taxon>
        <taxon>Mucoromycetes</taxon>
        <taxon>Mucorales</taxon>
        <taxon>Mucorineae</taxon>
        <taxon>Mucoraceae</taxon>
        <taxon>Mucor</taxon>
    </lineage>
</organism>
<dbReference type="SUPFAM" id="SSF50729">
    <property type="entry name" value="PH domain-like"/>
    <property type="match status" value="1"/>
</dbReference>
<dbReference type="SUPFAM" id="SSF103657">
    <property type="entry name" value="BAR/IMD domain-like"/>
    <property type="match status" value="1"/>
</dbReference>
<evidence type="ECO:0000256" key="5">
    <source>
        <dbReference type="ARBA" id="ARBA00022989"/>
    </source>
</evidence>
<feature type="region of interest" description="Disordered" evidence="8">
    <location>
        <begin position="846"/>
        <end position="903"/>
    </location>
</feature>
<dbReference type="OrthoDB" id="10070851at2759"/>
<evidence type="ECO:0000256" key="3">
    <source>
        <dbReference type="ARBA" id="ARBA00022723"/>
    </source>
</evidence>
<feature type="domain" description="PH" evidence="9">
    <location>
        <begin position="284"/>
        <end position="385"/>
    </location>
</feature>
<dbReference type="InterPro" id="IPR011993">
    <property type="entry name" value="PH-like_dom_sf"/>
</dbReference>
<evidence type="ECO:0000256" key="8">
    <source>
        <dbReference type="SAM" id="MobiDB-lite"/>
    </source>
</evidence>
<keyword evidence="4" id="KW-0862">Zinc</keyword>
<feature type="compositionally biased region" description="Low complexity" evidence="8">
    <location>
        <begin position="412"/>
        <end position="425"/>
    </location>
</feature>
<dbReference type="Pfam" id="PF16746">
    <property type="entry name" value="BAR_3"/>
    <property type="match status" value="1"/>
</dbReference>
<dbReference type="GO" id="GO:0016020">
    <property type="term" value="C:membrane"/>
    <property type="evidence" value="ECO:0007669"/>
    <property type="project" value="UniProtKB-SubCell"/>
</dbReference>
<dbReference type="InterPro" id="IPR001849">
    <property type="entry name" value="PH_domain"/>
</dbReference>
<keyword evidence="5" id="KW-1133">Transmembrane helix</keyword>
<feature type="region of interest" description="Disordered" evidence="8">
    <location>
        <begin position="1121"/>
        <end position="1154"/>
    </location>
</feature>
<feature type="compositionally biased region" description="Polar residues" evidence="8">
    <location>
        <begin position="426"/>
        <end position="435"/>
    </location>
</feature>
<evidence type="ECO:0000313" key="11">
    <source>
        <dbReference type="EMBL" id="GAN01488.1"/>
    </source>
</evidence>
<dbReference type="PROSITE" id="PS50003">
    <property type="entry name" value="PH_DOMAIN"/>
    <property type="match status" value="1"/>
</dbReference>
<feature type="compositionally biased region" description="Polar residues" evidence="8">
    <location>
        <begin position="1240"/>
        <end position="1250"/>
    </location>
</feature>
<keyword evidence="6" id="KW-0472">Membrane</keyword>
<feature type="region of interest" description="Disordered" evidence="8">
    <location>
        <begin position="412"/>
        <end position="441"/>
    </location>
</feature>
<keyword evidence="12" id="KW-1185">Reference proteome</keyword>
<dbReference type="Gene3D" id="1.20.1270.60">
    <property type="entry name" value="Arfaptin homology (AH) domain/BAR domain"/>
    <property type="match status" value="1"/>
</dbReference>
<dbReference type="InterPro" id="IPR031968">
    <property type="entry name" value="VASt"/>
</dbReference>